<accession>A0AAN8NUQ1</accession>
<evidence type="ECO:0000313" key="3">
    <source>
        <dbReference type="EMBL" id="KAK6519757.1"/>
    </source>
</evidence>
<dbReference type="AlphaFoldDB" id="A0AAN8NUQ1"/>
<feature type="region of interest" description="Disordered" evidence="1">
    <location>
        <begin position="20"/>
        <end position="98"/>
    </location>
</feature>
<name>A0AAN8NUQ1_9PEZI</name>
<keyword evidence="4" id="KW-1185">Reference proteome</keyword>
<feature type="compositionally biased region" description="Low complexity" evidence="1">
    <location>
        <begin position="69"/>
        <end position="98"/>
    </location>
</feature>
<organism evidence="3 4">
    <name type="scientific">Arthrobotrys conoides</name>
    <dbReference type="NCBI Taxonomy" id="74498"/>
    <lineage>
        <taxon>Eukaryota</taxon>
        <taxon>Fungi</taxon>
        <taxon>Dikarya</taxon>
        <taxon>Ascomycota</taxon>
        <taxon>Pezizomycotina</taxon>
        <taxon>Orbiliomycetes</taxon>
        <taxon>Orbiliales</taxon>
        <taxon>Orbiliaceae</taxon>
        <taxon>Arthrobotrys</taxon>
    </lineage>
</organism>
<feature type="domain" description="BTB" evidence="2">
    <location>
        <begin position="108"/>
        <end position="194"/>
    </location>
</feature>
<evidence type="ECO:0000256" key="1">
    <source>
        <dbReference type="SAM" id="MobiDB-lite"/>
    </source>
</evidence>
<gene>
    <name evidence="3" type="ORF">TWF506_000056</name>
</gene>
<protein>
    <recommendedName>
        <fullName evidence="2">BTB domain-containing protein</fullName>
    </recommendedName>
</protein>
<evidence type="ECO:0000313" key="4">
    <source>
        <dbReference type="Proteomes" id="UP001307849"/>
    </source>
</evidence>
<dbReference type="Proteomes" id="UP001307849">
    <property type="component" value="Unassembled WGS sequence"/>
</dbReference>
<reference evidence="3 4" key="1">
    <citation type="submission" date="2019-10" db="EMBL/GenBank/DDBJ databases">
        <authorList>
            <person name="Palmer J.M."/>
        </authorList>
    </citation>
    <scope>NUCLEOTIDE SEQUENCE [LARGE SCALE GENOMIC DNA]</scope>
    <source>
        <strain evidence="3 4">TWF506</strain>
    </source>
</reference>
<proteinExistence type="predicted"/>
<feature type="compositionally biased region" description="Polar residues" evidence="1">
    <location>
        <begin position="54"/>
        <end position="67"/>
    </location>
</feature>
<dbReference type="EMBL" id="JAVHJM010000001">
    <property type="protein sequence ID" value="KAK6519757.1"/>
    <property type="molecule type" value="Genomic_DNA"/>
</dbReference>
<sequence>MESESNRELEISNLVAMSTLDDLPPSLLGPKSTSEDLAPALKPESSREFFPPMISSQSEADTESTVDQPLDTPSETSTSSSCEPDPTNSNKSNNNKTPVKNIRITEEFNFVITTEKQSTGMRYNYYVSKQVLSISSPYFKSLFQQHSEKQRLQSGKLGTVEEMSTQFGQLSSTGNKIKLQGCPDAFLSILSIIHFRQSLERNLRDLDFKSLTNIAFVAEKYRWVGALLPWVTLWAWRYAEAALDPGFENWLFISHVFNFKDRVDELVLLLSRQCSVDGAVISRSVLGAPQALNTTLWPSHLKDRILTRRQQRIDQLYSYIRILLCALRSTQSTQANLEVCAGPEESARLGSRLCSSDLCHALAFGSLVQSLDAIDPRIAMGDKDLNWTGPAEELEQELLKKVGFSTLGSIEPEHVCNMQNLQASLTKCLKGETVSSLIYRVNSLLDVETPGWLKII</sequence>
<evidence type="ECO:0000259" key="2">
    <source>
        <dbReference type="PROSITE" id="PS50097"/>
    </source>
</evidence>
<dbReference type="PROSITE" id="PS50097">
    <property type="entry name" value="BTB"/>
    <property type="match status" value="1"/>
</dbReference>
<dbReference type="InterPro" id="IPR000210">
    <property type="entry name" value="BTB/POZ_dom"/>
</dbReference>
<comment type="caution">
    <text evidence="3">The sequence shown here is derived from an EMBL/GenBank/DDBJ whole genome shotgun (WGS) entry which is preliminary data.</text>
</comment>